<organism evidence="5 6">
    <name type="scientific">Symbiodinium microadriaticum</name>
    <name type="common">Dinoflagellate</name>
    <name type="synonym">Zooxanthella microadriatica</name>
    <dbReference type="NCBI Taxonomy" id="2951"/>
    <lineage>
        <taxon>Eukaryota</taxon>
        <taxon>Sar</taxon>
        <taxon>Alveolata</taxon>
        <taxon>Dinophyceae</taxon>
        <taxon>Suessiales</taxon>
        <taxon>Symbiodiniaceae</taxon>
        <taxon>Symbiodinium</taxon>
    </lineage>
</organism>
<feature type="region of interest" description="Disordered" evidence="3">
    <location>
        <begin position="543"/>
        <end position="562"/>
    </location>
</feature>
<reference evidence="5 6" key="1">
    <citation type="submission" date="2016-02" db="EMBL/GenBank/DDBJ databases">
        <title>Genome analysis of coral dinoflagellate symbionts highlights evolutionary adaptations to a symbiotic lifestyle.</title>
        <authorList>
            <person name="Aranda M."/>
            <person name="Li Y."/>
            <person name="Liew Y.J."/>
            <person name="Baumgarten S."/>
            <person name="Simakov O."/>
            <person name="Wilson M."/>
            <person name="Piel J."/>
            <person name="Ashoor H."/>
            <person name="Bougouffa S."/>
            <person name="Bajic V.B."/>
            <person name="Ryu T."/>
            <person name="Ravasi T."/>
            <person name="Bayer T."/>
            <person name="Micklem G."/>
            <person name="Kim H."/>
            <person name="Bhak J."/>
            <person name="Lajeunesse T.C."/>
            <person name="Voolstra C.R."/>
        </authorList>
    </citation>
    <scope>NUCLEOTIDE SEQUENCE [LARGE SCALE GENOMIC DNA]</scope>
    <source>
        <strain evidence="5 6">CCMP2467</strain>
    </source>
</reference>
<name>A0A1Q9DGA1_SYMMI</name>
<feature type="domain" description="EF-hand" evidence="4">
    <location>
        <begin position="1002"/>
        <end position="1037"/>
    </location>
</feature>
<evidence type="ECO:0000256" key="3">
    <source>
        <dbReference type="SAM" id="MobiDB-lite"/>
    </source>
</evidence>
<dbReference type="OrthoDB" id="437311at2759"/>
<dbReference type="Proteomes" id="UP000186817">
    <property type="component" value="Unassembled WGS sequence"/>
</dbReference>
<feature type="region of interest" description="Disordered" evidence="3">
    <location>
        <begin position="1261"/>
        <end position="1284"/>
    </location>
</feature>
<proteinExistence type="predicted"/>
<dbReference type="InterPro" id="IPR011992">
    <property type="entry name" value="EF-hand-dom_pair"/>
</dbReference>
<feature type="compositionally biased region" description="Basic and acidic residues" evidence="3">
    <location>
        <begin position="421"/>
        <end position="433"/>
    </location>
</feature>
<dbReference type="Gene3D" id="1.10.238.10">
    <property type="entry name" value="EF-hand"/>
    <property type="match status" value="2"/>
</dbReference>
<dbReference type="SUPFAM" id="SSF47473">
    <property type="entry name" value="EF-hand"/>
    <property type="match status" value="2"/>
</dbReference>
<keyword evidence="6" id="KW-1185">Reference proteome</keyword>
<evidence type="ECO:0000259" key="4">
    <source>
        <dbReference type="PROSITE" id="PS50222"/>
    </source>
</evidence>
<comment type="caution">
    <text evidence="5">The sequence shown here is derived from an EMBL/GenBank/DDBJ whole genome shotgun (WGS) entry which is preliminary data.</text>
</comment>
<dbReference type="InterPro" id="IPR002048">
    <property type="entry name" value="EF_hand_dom"/>
</dbReference>
<feature type="region of interest" description="Disordered" evidence="3">
    <location>
        <begin position="112"/>
        <end position="133"/>
    </location>
</feature>
<gene>
    <name evidence="5" type="ORF">AK812_SmicGene23781</name>
</gene>
<dbReference type="PROSITE" id="PS00018">
    <property type="entry name" value="EF_HAND_1"/>
    <property type="match status" value="2"/>
</dbReference>
<evidence type="ECO:0000256" key="1">
    <source>
        <dbReference type="ARBA" id="ARBA00022837"/>
    </source>
</evidence>
<keyword evidence="2" id="KW-0175">Coiled coil</keyword>
<evidence type="ECO:0000313" key="5">
    <source>
        <dbReference type="EMBL" id="OLP94211.1"/>
    </source>
</evidence>
<feature type="domain" description="EF-hand" evidence="4">
    <location>
        <begin position="760"/>
        <end position="795"/>
    </location>
</feature>
<keyword evidence="1" id="KW-0106">Calcium</keyword>
<sequence length="1284" mass="144376">MDSGSESDDAKPRSVLPDIAKNQVAASLWGPPGGKAAKIFDRLMAPVRQKADAASDFKFRAGAPPRMPRPEPQPQPLPVVPAPEETERKTGYRHWVAKTARPRLALRRLQVTQVGDKSEEKASKQRPRAGSTAAEAAFIQDVLGVDRTIVRGDDIRAELRGMPGGMPGGGPGAPGTPAGPGMPMMGMPMGMNNMTMNGVAGMGMPMGMPMMGGMGGCSSMGMNGMGMPMMAMNPMAMMNMAAMMKMMGPQEEETVAVEPRAPPPDPIDPRVKDICRNFGIDDKICEKLNKAMKTREDFDEDMQVLWHIMEKGAQNNKKAVDVMLVKIREINNGTFIGKDLLDPEIKDFAWKYNLDDQLLHRLIKTMKKRKHHKSQDLKDMDERIGNAKHPSGLLVRMLEGLEENGKMPPAPGWLMQSSGPGRREPEKPENRRRRVEELGELAKHRWDCRLHATRTSRRKAVQWRAQQIQRETLFRTRCRASIIVHQNPESYHDASGMLIMDKQLSNKVKSGASSQPLIMKGISCDTGILNVTFCPLMEETHSEEQEEEVTAIEPSPTPLFDEETEARPSLLRSGSSRRTLEQAEPLDRLMDISFADDETGQVEKKKSVPKLLVTSAAGELFNQNRKKRRELNRRLREVRRKYKEKMKEESSEVDNPVRSSYSIAGVPIEGMPNSSKAYLSQVSAFDEKTYRDVLRRFTDTDAIDQSDLREFLESVGFRPRNKPEREVMQNLLRNLDSLDIGFDVLFGEIIPAIRLGFAEIRSQDLVKRFHEADVDKSGVLSLIEMLQILRWSGFFPRLHIVVQAVLEVIPEIAEMSQASSPQAVLEKDLIKPAQFHILAPLLEERAECENVQRRVEISENMDLDEETQKLWGSSLVDLHDVFLRRAKQDLLPYTSLHHLAFDCGLVQHRAPGFREKLRNIASGEVSPQMMEEGFDLHDPSAVERAHFDFRQVLRIMTQIRQIEVELIGDVFAATDADETNGLSVEECMDCLAACGIEPTTKQMQDLIPRLVEEFDEDGSGELDLEEYLEFAKFVADRIRKMQHVGNMDDAQRIGYGEEEYMRLWDAFVAADENMDSHLEEEELLVAVMHARPDAETSSGDLRAILKDQGINYWKQALALTMRDFLNIMKDVDQLQVWRNLGAEKGVEKEAVEGFIGVWRMLSRSPKEDMVTPKELARAVKSLPGAQIKLGRIRYLQQIGFEWIDFSNFLQVMRKNGSELGDGAELAHLGIDPELLSPLQTPSDGGQFLLSPSAMTPSGSLFSQISPRPGMMSMKRGGQGFEEEI</sequence>
<feature type="compositionally biased region" description="Gly residues" evidence="3">
    <location>
        <begin position="162"/>
        <end position="173"/>
    </location>
</feature>
<evidence type="ECO:0000313" key="6">
    <source>
        <dbReference type="Proteomes" id="UP000186817"/>
    </source>
</evidence>
<dbReference type="InterPro" id="IPR018247">
    <property type="entry name" value="EF_Hand_1_Ca_BS"/>
</dbReference>
<feature type="compositionally biased region" description="Pro residues" evidence="3">
    <location>
        <begin position="65"/>
        <end position="81"/>
    </location>
</feature>
<dbReference type="EMBL" id="LSRX01000552">
    <property type="protein sequence ID" value="OLP94211.1"/>
    <property type="molecule type" value="Genomic_DNA"/>
</dbReference>
<dbReference type="PROSITE" id="PS50222">
    <property type="entry name" value="EF_HAND_2"/>
    <property type="match status" value="2"/>
</dbReference>
<dbReference type="GO" id="GO:0005509">
    <property type="term" value="F:calcium ion binding"/>
    <property type="evidence" value="ECO:0007669"/>
    <property type="project" value="InterPro"/>
</dbReference>
<accession>A0A1Q9DGA1</accession>
<feature type="region of interest" description="Disordered" evidence="3">
    <location>
        <begin position="405"/>
        <end position="433"/>
    </location>
</feature>
<feature type="region of interest" description="Disordered" evidence="3">
    <location>
        <begin position="60"/>
        <end position="89"/>
    </location>
</feature>
<evidence type="ECO:0000256" key="2">
    <source>
        <dbReference type="SAM" id="Coils"/>
    </source>
</evidence>
<feature type="region of interest" description="Disordered" evidence="3">
    <location>
        <begin position="161"/>
        <end position="181"/>
    </location>
</feature>
<protein>
    <recommendedName>
        <fullName evidence="4">EF-hand domain-containing protein</fullName>
    </recommendedName>
</protein>
<feature type="coiled-coil region" evidence="2">
    <location>
        <begin position="621"/>
        <end position="652"/>
    </location>
</feature>